<comment type="catalytic activity">
    <reaction evidence="13">
        <text>(9Z)-octadecenoyl-[ACP] + H2O = (9Z)-octadecenoate + holo-[ACP] + H(+)</text>
        <dbReference type="Rhea" id="RHEA:15057"/>
        <dbReference type="Rhea" id="RHEA-COMP:9685"/>
        <dbReference type="Rhea" id="RHEA-COMP:9924"/>
        <dbReference type="ChEBI" id="CHEBI:15377"/>
        <dbReference type="ChEBI" id="CHEBI:15378"/>
        <dbReference type="ChEBI" id="CHEBI:30823"/>
        <dbReference type="ChEBI" id="CHEBI:64479"/>
        <dbReference type="ChEBI" id="CHEBI:78783"/>
        <dbReference type="EC" id="3.1.2.14"/>
    </reaction>
</comment>
<feature type="region of interest" description="Disordered" evidence="18">
    <location>
        <begin position="1"/>
        <end position="24"/>
    </location>
</feature>
<dbReference type="Gene3D" id="3.30.1120.100">
    <property type="match status" value="1"/>
</dbReference>
<dbReference type="PIRSF" id="PIRSF005562">
    <property type="entry name" value="FAS_yeast_beta"/>
    <property type="match status" value="1"/>
</dbReference>
<dbReference type="GO" id="GO:0005835">
    <property type="term" value="C:fatty acid synthase complex"/>
    <property type="evidence" value="ECO:0007669"/>
    <property type="project" value="UniProtKB-UniRule"/>
</dbReference>
<comment type="catalytic activity">
    <reaction evidence="1">
        <text>a (3R)-hydroxyacyl-[ACP] = a (2E)-enoyl-[ACP] + H2O</text>
        <dbReference type="Rhea" id="RHEA:13097"/>
        <dbReference type="Rhea" id="RHEA-COMP:9925"/>
        <dbReference type="Rhea" id="RHEA-COMP:9945"/>
        <dbReference type="ChEBI" id="CHEBI:15377"/>
        <dbReference type="ChEBI" id="CHEBI:78784"/>
        <dbReference type="ChEBI" id="CHEBI:78827"/>
        <dbReference type="EC" id="4.2.1.59"/>
    </reaction>
</comment>
<dbReference type="Gene3D" id="1.20.1050.120">
    <property type="match status" value="1"/>
</dbReference>
<evidence type="ECO:0000256" key="18">
    <source>
        <dbReference type="SAM" id="MobiDB-lite"/>
    </source>
</evidence>
<evidence type="ECO:0000256" key="4">
    <source>
        <dbReference type="ARBA" id="ARBA00022801"/>
    </source>
</evidence>
<dbReference type="PANTHER" id="PTHR10982">
    <property type="entry name" value="MALONYL COA-ACYL CARRIER PROTEIN TRANSACYLASE"/>
    <property type="match status" value="1"/>
</dbReference>
<keyword evidence="5 16" id="KW-0521">NADP</keyword>
<dbReference type="InterPro" id="IPR001227">
    <property type="entry name" value="Ac_transferase_dom_sf"/>
</dbReference>
<dbReference type="InterPro" id="IPR003965">
    <property type="entry name" value="Fatty_acid_synthase"/>
</dbReference>
<evidence type="ECO:0000259" key="19">
    <source>
        <dbReference type="SMART" id="SM00827"/>
    </source>
</evidence>
<dbReference type="InterPro" id="IPR032088">
    <property type="entry name" value="SAT"/>
</dbReference>
<dbReference type="GO" id="GO:0004321">
    <property type="term" value="F:fatty-acyl-CoA synthase activity"/>
    <property type="evidence" value="ECO:0007669"/>
    <property type="project" value="UniProtKB-EC"/>
</dbReference>
<dbReference type="InterPro" id="IPR016452">
    <property type="entry name" value="Fas1/AflB-like"/>
</dbReference>
<evidence type="ECO:0000256" key="8">
    <source>
        <dbReference type="ARBA" id="ARBA00023239"/>
    </source>
</evidence>
<evidence type="ECO:0000256" key="1">
    <source>
        <dbReference type="ARBA" id="ARBA00001055"/>
    </source>
</evidence>
<keyword evidence="7 16" id="KW-0520">NAD</keyword>
<comment type="catalytic activity">
    <reaction evidence="15">
        <text>holo-[ACP] + acetyl-CoA = acetyl-[ACP] + CoA</text>
        <dbReference type="Rhea" id="RHEA:41788"/>
        <dbReference type="Rhea" id="RHEA-COMP:9621"/>
        <dbReference type="Rhea" id="RHEA-COMP:9685"/>
        <dbReference type="ChEBI" id="CHEBI:57287"/>
        <dbReference type="ChEBI" id="CHEBI:57288"/>
        <dbReference type="ChEBI" id="CHEBI:64479"/>
        <dbReference type="ChEBI" id="CHEBI:78446"/>
        <dbReference type="EC" id="2.3.1.38"/>
    </reaction>
</comment>
<comment type="catalytic activity">
    <reaction evidence="12">
        <text>holo-[ACP] + malonyl-CoA = malonyl-[ACP] + CoA</text>
        <dbReference type="Rhea" id="RHEA:41792"/>
        <dbReference type="Rhea" id="RHEA-COMP:9623"/>
        <dbReference type="Rhea" id="RHEA-COMP:9685"/>
        <dbReference type="ChEBI" id="CHEBI:57287"/>
        <dbReference type="ChEBI" id="CHEBI:57384"/>
        <dbReference type="ChEBI" id="CHEBI:64479"/>
        <dbReference type="ChEBI" id="CHEBI:78449"/>
        <dbReference type="EC" id="2.3.1.39"/>
    </reaction>
</comment>
<dbReference type="Pfam" id="PF17951">
    <property type="entry name" value="FAS_meander"/>
    <property type="match status" value="1"/>
</dbReference>
<dbReference type="EMBL" id="LHPM01000005">
    <property type="protein sequence ID" value="OAL68550.1"/>
    <property type="molecule type" value="Genomic_DNA"/>
</dbReference>
<dbReference type="FunFam" id="3.30.70.3330:FF:000001">
    <property type="entry name" value="Fatty acid synthase subunit beta dehydratase"/>
    <property type="match status" value="1"/>
</dbReference>
<feature type="active site" description="For malonyltransferase activity" evidence="17">
    <location>
        <position position="1846"/>
    </location>
</feature>
<keyword evidence="3 16" id="KW-0808">Transferase</keyword>
<dbReference type="Gene3D" id="3.20.20.70">
    <property type="entry name" value="Aldolase class I"/>
    <property type="match status" value="1"/>
</dbReference>
<dbReference type="Gene3D" id="6.10.140.1400">
    <property type="match status" value="1"/>
</dbReference>
<dbReference type="Pfam" id="PF13452">
    <property type="entry name" value="FAS1_DH_region"/>
    <property type="match status" value="1"/>
</dbReference>
<keyword evidence="9" id="KW-0511">Multifunctional enzyme</keyword>
<comment type="catalytic activity">
    <reaction evidence="14">
        <text>a 2,3-saturated acyl-[ACP] + NAD(+) = a (2E)-enoyl-[ACP] + NADH + H(+)</text>
        <dbReference type="Rhea" id="RHEA:10240"/>
        <dbReference type="Rhea" id="RHEA-COMP:9925"/>
        <dbReference type="Rhea" id="RHEA-COMP:9926"/>
        <dbReference type="ChEBI" id="CHEBI:15378"/>
        <dbReference type="ChEBI" id="CHEBI:57540"/>
        <dbReference type="ChEBI" id="CHEBI:57945"/>
        <dbReference type="ChEBI" id="CHEBI:78784"/>
        <dbReference type="ChEBI" id="CHEBI:78785"/>
        <dbReference type="EC" id="1.3.1.9"/>
    </reaction>
</comment>
<dbReference type="SMART" id="SM00827">
    <property type="entry name" value="PKS_AT"/>
    <property type="match status" value="1"/>
</dbReference>
<accession>A0A178F7V8</accession>
<dbReference type="InterPro" id="IPR050830">
    <property type="entry name" value="Fungal_FAS"/>
</dbReference>
<dbReference type="Gene3D" id="3.30.70.2430">
    <property type="match status" value="1"/>
</dbReference>
<comment type="catalytic activity">
    <reaction evidence="11">
        <text>acetyl-CoA + n malonyl-CoA + 2n NADPH + 4n H(+) = a long-chain-acyl-CoA + n CoA + n CO2 + 2n NADP(+).</text>
        <dbReference type="EC" id="2.3.1.86"/>
    </reaction>
</comment>
<organism evidence="20 21">
    <name type="scientific">Trichophyton rubrum</name>
    <name type="common">Athlete's foot fungus</name>
    <name type="synonym">Epidermophyton rubrum</name>
    <dbReference type="NCBI Taxonomy" id="5551"/>
    <lineage>
        <taxon>Eukaryota</taxon>
        <taxon>Fungi</taxon>
        <taxon>Dikarya</taxon>
        <taxon>Ascomycota</taxon>
        <taxon>Pezizomycotina</taxon>
        <taxon>Eurotiomycetes</taxon>
        <taxon>Eurotiomycetidae</taxon>
        <taxon>Onygenales</taxon>
        <taxon>Arthrodermataceae</taxon>
        <taxon>Trichophyton</taxon>
    </lineage>
</organism>
<evidence type="ECO:0000256" key="14">
    <source>
        <dbReference type="ARBA" id="ARBA00048572"/>
    </source>
</evidence>
<dbReference type="SUPFAM" id="SSF54637">
    <property type="entry name" value="Thioesterase/thiol ester dehydrase-isomerase"/>
    <property type="match status" value="2"/>
</dbReference>
<dbReference type="GO" id="GO:0004314">
    <property type="term" value="F:[acyl-carrier-protein] S-malonyltransferase activity"/>
    <property type="evidence" value="ECO:0007669"/>
    <property type="project" value="UniProtKB-EC"/>
</dbReference>
<dbReference type="InterPro" id="IPR002539">
    <property type="entry name" value="MaoC-like_dom"/>
</dbReference>
<evidence type="ECO:0000256" key="10">
    <source>
        <dbReference type="ARBA" id="ARBA00033756"/>
    </source>
</evidence>
<evidence type="ECO:0000256" key="2">
    <source>
        <dbReference type="ARBA" id="ARBA00010009"/>
    </source>
</evidence>
<comment type="subunit">
    <text evidence="10">[Alpha(6)beta(6)] hexamers of two multifunctional subunits (alpha and beta).</text>
</comment>
<feature type="active site" description="For acetyltransferase activity" evidence="17">
    <location>
        <position position="286"/>
    </location>
</feature>
<evidence type="ECO:0000256" key="12">
    <source>
        <dbReference type="ARBA" id="ARBA00048462"/>
    </source>
</evidence>
<dbReference type="PRINTS" id="PR01483">
    <property type="entry name" value="FASYNTHASE"/>
</dbReference>
<dbReference type="InterPro" id="IPR016035">
    <property type="entry name" value="Acyl_Trfase/lysoPLipase"/>
</dbReference>
<reference evidence="20 21" key="1">
    <citation type="submission" date="2016-05" db="EMBL/GenBank/DDBJ databases">
        <title>Genome sequencing of Trichophyton rubrum CMCC(F)T1i isolated from hair.</title>
        <authorList>
            <person name="Zhan P."/>
            <person name="Tao Y."/>
            <person name="Liu W."/>
        </authorList>
    </citation>
    <scope>NUCLEOTIDE SEQUENCE [LARGE SCALE GENOMIC DNA]</scope>
    <source>
        <strain evidence="21">CMCC(F)T1i</strain>
    </source>
</reference>
<evidence type="ECO:0000256" key="9">
    <source>
        <dbReference type="ARBA" id="ARBA00023268"/>
    </source>
</evidence>
<comment type="caution">
    <text evidence="20">The sequence shown here is derived from an EMBL/GenBank/DDBJ whole genome shotgun (WGS) entry which is preliminary data.</text>
</comment>
<evidence type="ECO:0000256" key="6">
    <source>
        <dbReference type="ARBA" id="ARBA00023002"/>
    </source>
</evidence>
<evidence type="ECO:0000256" key="11">
    <source>
        <dbReference type="ARBA" id="ARBA00048237"/>
    </source>
</evidence>
<dbReference type="SUPFAM" id="SSF51395">
    <property type="entry name" value="FMN-linked oxidoreductases"/>
    <property type="match status" value="1"/>
</dbReference>
<dbReference type="Pfam" id="PF00698">
    <property type="entry name" value="Acyl_transf_1"/>
    <property type="match status" value="1"/>
</dbReference>
<dbReference type="GO" id="GO:0019171">
    <property type="term" value="F:(3R)-hydroxyacyl-[acyl-carrier-protein] dehydratase activity"/>
    <property type="evidence" value="ECO:0007669"/>
    <property type="project" value="UniProtKB-EC"/>
</dbReference>
<dbReference type="Pfam" id="PF16073">
    <property type="entry name" value="SAT"/>
    <property type="match status" value="1"/>
</dbReference>
<dbReference type="Gene3D" id="3.40.366.10">
    <property type="entry name" value="Malonyl-Coenzyme A Acyl Carrier Protein, domain 2"/>
    <property type="match status" value="3"/>
</dbReference>
<dbReference type="InterPro" id="IPR014043">
    <property type="entry name" value="Acyl_transferase_dom"/>
</dbReference>
<dbReference type="GO" id="GO:0004313">
    <property type="term" value="F:[acyl-carrier-protein] S-acetyltransferase activity"/>
    <property type="evidence" value="ECO:0007669"/>
    <property type="project" value="UniProtKB-EC"/>
</dbReference>
<evidence type="ECO:0000256" key="3">
    <source>
        <dbReference type="ARBA" id="ARBA00022679"/>
    </source>
</evidence>
<dbReference type="FunFam" id="3.20.20.70:FF:000078">
    <property type="entry name" value="Fatty acid synthase beta subunit dehydratase"/>
    <property type="match status" value="1"/>
</dbReference>
<dbReference type="CDD" id="cd03447">
    <property type="entry name" value="FAS_MaoC"/>
    <property type="match status" value="1"/>
</dbReference>
<dbReference type="GO" id="GO:0004318">
    <property type="term" value="F:enoyl-[acyl-carrier-protein] reductase (NADH) activity"/>
    <property type="evidence" value="ECO:0007669"/>
    <property type="project" value="UniProtKB-UniRule"/>
</dbReference>
<dbReference type="Gene3D" id="3.10.129.10">
    <property type="entry name" value="Hotdog Thioesterase"/>
    <property type="match status" value="1"/>
</dbReference>
<keyword evidence="6 16" id="KW-0560">Oxidoreductase</keyword>
<dbReference type="Pfam" id="PF01575">
    <property type="entry name" value="MaoC_dehydratas"/>
    <property type="match status" value="1"/>
</dbReference>
<sequence>MESPWSVLSTHEPGSTTTSWGDQQQIDHDSPVCKILLQNGDVQCEFDVPHSMAVRGRDLQEAFSKQDTAKYSSALDLCLAFLEYTMDRSNEDSNSHNFDMTILTKGLRNIQENILGNENINTVLTSMDSAIGNRASILRSYFRLCAFTKCKPSPGNSKLIMDVQTGNAKVFALFGGQGFDAYFNELLETYQIYQHHIQAFVHYMATTLRSLATKDGVKDVYSQGFDVEKWLTTETSRPDWNYLTSAAVSLPLIGLSQFVAYAVACVNLQLSPSELRSSFSGAIGHSQGIIVASYIAVADSWDSLYTIAQQGMEVLFWIGCRCQQINLHPITHREQLSSYMLSVKGLSHDTLQCDIDQLNHYLQPSDALHIALINGPQQFVVVGSPLSLKGLQKKIQLKDIRASKAINQSRVLFSQRPPVISASFLPITAPFHSPYLEEAQKMIIQDLTSHSLKGCTLAFPVFDTEAGNNLQHCDNIIPQLVQMVCTKRVQWESVVNMALIGATHVLDFGPGGSAGIGRLIHQQRDGTGLRTIIVGADRDASSFFGGMGELYARYYPVKYSAIWGDEYAPRLIRTSSDGAELVSTKFSRFFGSPPVMVAGMTPTTTAPDLVAAIMNAGYHAELACGGFSESDSMRNGILSLSARISPGRGITCNVIYANPRAMAWQIPLLQELRRDGVPITGLTIGAGVPSEDTVRGYITDMSLTHIGLKPGSKESIDAVLGIARANPGCSILLQWTGGRGGGHHSFEDFHEPILSRYSQIREHSNVILLAGSGFGDGDESYPYLSGEWSKRYGYPPMPFDAILLGSRVMAAREAHTSPEAKRAICNAPGVPDSRWEETSYGPAGGIISVRSEMGEPIHKLATRGVMLWAELDRNVFSLPREKQKEELLIRKDYYIQRLNNDFQKVWFGSNSDGKAVDLTEMTYAEVVRRLVDLLYLRRSREWIHDDFRLLVFDWIRRLEERLQRSNTRNGYKSTHLDDGRAVLHDGGQLDQPHPLIEELLIQYPHAVTDVITAADADYVIELSKRRGRKPVPYILQLDEDFEYWFKKDSLWQSERLEAVQGQDVGRICILHGPVAARHTRQVDEPVSSILDGIHDTFITKTRANETIFDFTPSQSSSNLAAGIQKMPLLPRGVTVHVSENGTLVRYSLASTESELPGHDDWIKFLAGTTHVAWCVSILTEPDIVRNGILVNNPIRKVFAPKPGRVVELHNPSSPEQCIMMIKEIGDLQNTPNECSRTTIASASIQKGLEGRIILSLSNHLMGDRSTLCLDFEFKYQPRFRSPRIIEYTQDHIVESRRFYQSIWIGEQVTIATPGTVFHGEDAILNRDTIVLFAKSICNYNQYYISPSKTLLHAPLDLAIAIAWKPMMRCLFSTSTPGNILNLLHLTNEFRLHEGVKPISEGDSVSSKCKLTAVKIKKGSGKIIGVEATILRDGAPVVHLKSEFIIPGVYTDYSSTFEIIEEKFLVQIASMKDIELLKARKWFQLNENADLTHYLGQKIEFHITSRYFFKDSETYSHLEVEGQAVHQHAPSHTTALGSVYFSSESYKKNPITDYLHRRGSSVKDKHNTLKHFRQLAQGVEVIIPSSGIDYAQASGDSNPIHVSELFALYSGYRGRVTHGMFTSGFVRGLVESYVADNDVSRMRSWSCIFEGKVFEGDRLSVSIDHIGMCRGQLMISVKAENAVSGMKVLSARATIEQPTTAYVFTGQGSQQPGMGLELYKTSPAAQAVWTLADRYFINQYGFSILDIVRENPKHLTIHFGGARGHKIRDNYMALILDSKGENEVLTPKPLFPTITSCTRSYTFRSTSGLLHETQFTQPALALMEIARFEDMRSKGVVKEESLFAGHSLGEYVALVAVGKILTIEQMAALVFYRGLTMSNAVNRDSNGATNYSMCAVNPTRVSKTFSEVDLNWCVQEISRHTRGLLEIVNYNVLNVQYVCAGDLQGLATLTAVMNALASGGLNMSESQDVHNFIRKHSTLEQTQRPIALQRGLATIPLAVNVPFHSSLLQPGVDSFRHFLQKHINDSTIDSELLVGRYIPNLTAKPFELSLDYIRDTFEITKSPVLEKVMLNFNQAE</sequence>
<dbReference type="InterPro" id="IPR029069">
    <property type="entry name" value="HotDog_dom_sf"/>
</dbReference>
<evidence type="ECO:0000313" key="21">
    <source>
        <dbReference type="Proteomes" id="UP000243015"/>
    </source>
</evidence>
<dbReference type="Gene3D" id="2.40.128.700">
    <property type="match status" value="1"/>
</dbReference>
<evidence type="ECO:0000256" key="17">
    <source>
        <dbReference type="PIRSR" id="PIRSR005562-1"/>
    </source>
</evidence>
<dbReference type="Gene3D" id="6.10.60.10">
    <property type="match status" value="1"/>
</dbReference>
<dbReference type="Proteomes" id="UP000243015">
    <property type="component" value="Unassembled WGS sequence"/>
</dbReference>
<dbReference type="InterPro" id="IPR013565">
    <property type="entry name" value="Fas1/AflB-like_central"/>
</dbReference>
<evidence type="ECO:0000256" key="16">
    <source>
        <dbReference type="PIRNR" id="PIRNR005562"/>
    </source>
</evidence>
<evidence type="ECO:0000256" key="7">
    <source>
        <dbReference type="ARBA" id="ARBA00023027"/>
    </source>
</evidence>
<dbReference type="Pfam" id="PF22235">
    <property type="entry name" value="FAS1_thioest_ins"/>
    <property type="match status" value="1"/>
</dbReference>
<dbReference type="Pfam" id="PF08354">
    <property type="entry name" value="Fas1-AflB-like_hel"/>
    <property type="match status" value="1"/>
</dbReference>
<comment type="similarity">
    <text evidence="2 16">Belongs to the fungal fatty acid synthetase subunit beta family.</text>
</comment>
<name>A0A178F7V8_TRIRU</name>
<evidence type="ECO:0000256" key="13">
    <source>
        <dbReference type="ARBA" id="ARBA00048536"/>
    </source>
</evidence>
<dbReference type="InterPro" id="IPR041099">
    <property type="entry name" value="FAS1_N"/>
</dbReference>
<dbReference type="SUPFAM" id="SSF52151">
    <property type="entry name" value="FabD/lysophospholipase-like"/>
    <property type="match status" value="2"/>
</dbReference>
<evidence type="ECO:0000313" key="20">
    <source>
        <dbReference type="EMBL" id="OAL68550.1"/>
    </source>
</evidence>
<dbReference type="GO" id="GO:0004312">
    <property type="term" value="F:fatty acid synthase activity"/>
    <property type="evidence" value="ECO:0007669"/>
    <property type="project" value="InterPro"/>
</dbReference>
<dbReference type="GO" id="GO:0016297">
    <property type="term" value="F:fatty acyl-[ACP] hydrolase activity"/>
    <property type="evidence" value="ECO:0007669"/>
    <property type="project" value="UniProtKB-EC"/>
</dbReference>
<gene>
    <name evidence="20" type="ORF">A7C99_0140</name>
</gene>
<dbReference type="Gene3D" id="1.20.930.70">
    <property type="match status" value="1"/>
</dbReference>
<feature type="domain" description="Malonyl-CoA:ACP transacylase (MAT)" evidence="19">
    <location>
        <begin position="1702"/>
        <end position="2068"/>
    </location>
</feature>
<keyword evidence="8" id="KW-0456">Lyase</keyword>
<dbReference type="Pfam" id="PF17828">
    <property type="entry name" value="FAS_N"/>
    <property type="match status" value="1"/>
</dbReference>
<dbReference type="InterPro" id="IPR013785">
    <property type="entry name" value="Aldolase_TIM"/>
</dbReference>
<dbReference type="GO" id="GO:0006633">
    <property type="term" value="P:fatty acid biosynthetic process"/>
    <property type="evidence" value="ECO:0007669"/>
    <property type="project" value="InterPro"/>
</dbReference>
<evidence type="ECO:0000256" key="5">
    <source>
        <dbReference type="ARBA" id="ARBA00022857"/>
    </source>
</evidence>
<dbReference type="InterPro" id="IPR040883">
    <property type="entry name" value="FAS_meander"/>
</dbReference>
<evidence type="ECO:0000256" key="15">
    <source>
        <dbReference type="ARBA" id="ARBA00048835"/>
    </source>
</evidence>
<dbReference type="PANTHER" id="PTHR10982:SF21">
    <property type="entry name" value="FATTY ACID SYNTHASE SUBUNIT BETA"/>
    <property type="match status" value="1"/>
</dbReference>
<dbReference type="Gene3D" id="6.20.240.10">
    <property type="match status" value="1"/>
</dbReference>
<proteinExistence type="inferred from homology"/>
<dbReference type="VEuPathDB" id="FungiDB:TERG_08296"/>
<keyword evidence="4 16" id="KW-0378">Hydrolase</keyword>
<dbReference type="InterPro" id="IPR039569">
    <property type="entry name" value="FAS1-like_DH_region"/>
</dbReference>
<protein>
    <recommendedName>
        <fullName evidence="19">Malonyl-CoA:ACP transacylase (MAT) domain-containing protein</fullName>
    </recommendedName>
</protein>